<keyword evidence="2" id="KW-1185">Reference proteome</keyword>
<reference evidence="1 2" key="1">
    <citation type="submission" date="2017-06" db="EMBL/GenBank/DDBJ databases">
        <title>Genome Sequencing of the methanotroph Methylovulum psychrotolerants str. HV10-M2 isolated from a high-altitude environment.</title>
        <authorList>
            <person name="Mateos-Rivera A."/>
        </authorList>
    </citation>
    <scope>NUCLEOTIDE SEQUENCE [LARGE SCALE GENOMIC DNA]</scope>
    <source>
        <strain evidence="1 2">HV10_M2</strain>
    </source>
</reference>
<accession>A0A1Z4C2B0</accession>
<dbReference type="OrthoDB" id="7070696at2"/>
<dbReference type="AlphaFoldDB" id="A0A1Z4C2B0"/>
<name>A0A1Z4C2B0_9GAMM</name>
<gene>
    <name evidence="1" type="ORF">CEK71_17110</name>
</gene>
<dbReference type="EMBL" id="CP022129">
    <property type="protein sequence ID" value="ASF47645.1"/>
    <property type="molecule type" value="Genomic_DNA"/>
</dbReference>
<evidence type="ECO:0000313" key="2">
    <source>
        <dbReference type="Proteomes" id="UP000197019"/>
    </source>
</evidence>
<protein>
    <submittedName>
        <fullName evidence="1">Uncharacterized protein</fullName>
    </submittedName>
</protein>
<dbReference type="RefSeq" id="WP_088620515.1">
    <property type="nucleotide sequence ID" value="NZ_CP022129.1"/>
</dbReference>
<organism evidence="1 2">
    <name type="scientific">Methylovulum psychrotolerans</name>
    <dbReference type="NCBI Taxonomy" id="1704499"/>
    <lineage>
        <taxon>Bacteria</taxon>
        <taxon>Pseudomonadati</taxon>
        <taxon>Pseudomonadota</taxon>
        <taxon>Gammaproteobacteria</taxon>
        <taxon>Methylococcales</taxon>
        <taxon>Methylococcaceae</taxon>
        <taxon>Methylovulum</taxon>
    </lineage>
</organism>
<dbReference type="Proteomes" id="UP000197019">
    <property type="component" value="Chromosome"/>
</dbReference>
<sequence length="479" mass="53172">MTEYTLWQWPSLQRATRGKLPKKLASQRGVFGKVHGARSDFRWIAKSTEFSGDDLKIYLGGEDNLCTLSFWYGRQLKDKAAAVYFAGASYPSRVQDAAGRSGSLETQIAESGGSGLPAALVALLLLPRVRQWDDKVWWDRREEKNWLLPGSVLAIKAEACNFSLPDDLEGHLNEVIAKGRASLAVLGADEAGVINNLANFYAALLAGEKPAVLYAASPLTAEALAVLLLPLPPALADSLSLAGWIPSLQIKLAELGKYWDGVVLPKEGQTTALSATAAARLTDAEKMARALLENRPSLLIATEPEEEPSLNTTPQENARQSTKTLQVVVIEDGQSLPASEPDKLNVTTENNNNVCYQKKTFTGNCKKAIEIIEKFCDYNIPNVRWTLKENEIRTIIECRHNTGEEIEVTKQIEDIMSAQIKNWKGDKEQRNAKKIHLVALMDYLKNLKEIELHNENNFYERIYKRIEIIGDSALNPEIN</sequence>
<evidence type="ECO:0000313" key="1">
    <source>
        <dbReference type="EMBL" id="ASF47645.1"/>
    </source>
</evidence>
<dbReference type="KEGG" id="mpsy:CEK71_17110"/>
<proteinExistence type="predicted"/>